<protein>
    <submittedName>
        <fullName evidence="3">Tripartite tricarboxylate transporter substrate binding protein</fullName>
    </submittedName>
</protein>
<dbReference type="InterPro" id="IPR042100">
    <property type="entry name" value="Bug_dom1"/>
</dbReference>
<organism evidence="3 4">
    <name type="scientific">Phreatobacter aquaticus</name>
    <dbReference type="NCBI Taxonomy" id="2570229"/>
    <lineage>
        <taxon>Bacteria</taxon>
        <taxon>Pseudomonadati</taxon>
        <taxon>Pseudomonadota</taxon>
        <taxon>Alphaproteobacteria</taxon>
        <taxon>Hyphomicrobiales</taxon>
        <taxon>Phreatobacteraceae</taxon>
        <taxon>Phreatobacter</taxon>
    </lineage>
</organism>
<feature type="signal peptide" evidence="2">
    <location>
        <begin position="1"/>
        <end position="22"/>
    </location>
</feature>
<keyword evidence="2" id="KW-0732">Signal</keyword>
<comment type="similarity">
    <text evidence="1">Belongs to the UPF0065 (bug) family.</text>
</comment>
<dbReference type="PANTHER" id="PTHR42928">
    <property type="entry name" value="TRICARBOXYLATE-BINDING PROTEIN"/>
    <property type="match status" value="1"/>
</dbReference>
<dbReference type="RefSeq" id="WP_137097843.1">
    <property type="nucleotide sequence ID" value="NZ_CP039865.1"/>
</dbReference>
<accession>A0A4D7QBH1</accession>
<dbReference type="Proteomes" id="UP000298588">
    <property type="component" value="Chromosome"/>
</dbReference>
<name>A0A4D7QBH1_9HYPH</name>
<dbReference type="AlphaFoldDB" id="A0A4D7QBH1"/>
<dbReference type="PIRSF" id="PIRSF017082">
    <property type="entry name" value="YflP"/>
    <property type="match status" value="1"/>
</dbReference>
<sequence>MKKIILALAAALATALSIPAEAQTWPNRAVRLVVPYAAGGNVDVAARILAEKLQQELGQPFIVENKPGAGGLLGSEMVARAEPDGYTLLIGANGPILFAPEMGARRAYEWRRDFIAVTTVTLTPLVLQVHPGVQAQTLKDFFELARRSQPPLTMASPGPGTTNHLMSELIQSKLGIKWVTVQYRGNAPATNDLIGGHVQFNLDQVSVALPFIRDGKSRALAITGPARLADLPNVPTFTELGFPEIDGQTFTGLMAPANTPEPVIARLHAATIKVLEDPAVKARFASLGALSAPISREAFRAYLEREDQTWIPIIRALGIKSE</sequence>
<evidence type="ECO:0000256" key="2">
    <source>
        <dbReference type="SAM" id="SignalP"/>
    </source>
</evidence>
<dbReference type="PANTHER" id="PTHR42928:SF5">
    <property type="entry name" value="BLR1237 PROTEIN"/>
    <property type="match status" value="1"/>
</dbReference>
<evidence type="ECO:0000313" key="3">
    <source>
        <dbReference type="EMBL" id="QCK84508.1"/>
    </source>
</evidence>
<dbReference type="Gene3D" id="3.40.190.150">
    <property type="entry name" value="Bordetella uptake gene, domain 1"/>
    <property type="match status" value="1"/>
</dbReference>
<dbReference type="CDD" id="cd07012">
    <property type="entry name" value="PBP2_Bug_TTT"/>
    <property type="match status" value="1"/>
</dbReference>
<evidence type="ECO:0000256" key="1">
    <source>
        <dbReference type="ARBA" id="ARBA00006987"/>
    </source>
</evidence>
<evidence type="ECO:0000313" key="4">
    <source>
        <dbReference type="Proteomes" id="UP000298588"/>
    </source>
</evidence>
<reference evidence="3 4" key="1">
    <citation type="submission" date="2019-04" db="EMBL/GenBank/DDBJ databases">
        <title>Phreatobacter aquaticus sp. nov.</title>
        <authorList>
            <person name="Choi A."/>
            <person name="Baek K."/>
        </authorList>
    </citation>
    <scope>NUCLEOTIDE SEQUENCE [LARGE SCALE GENOMIC DNA]</scope>
    <source>
        <strain evidence="3 4">NMCR1094</strain>
    </source>
</reference>
<proteinExistence type="inferred from homology"/>
<dbReference type="KEGG" id="paqt:E8L99_01230"/>
<dbReference type="Gene3D" id="3.40.190.10">
    <property type="entry name" value="Periplasmic binding protein-like II"/>
    <property type="match status" value="1"/>
</dbReference>
<feature type="chain" id="PRO_5020669488" evidence="2">
    <location>
        <begin position="23"/>
        <end position="322"/>
    </location>
</feature>
<dbReference type="OrthoDB" id="8443386at2"/>
<dbReference type="SUPFAM" id="SSF53850">
    <property type="entry name" value="Periplasmic binding protein-like II"/>
    <property type="match status" value="1"/>
</dbReference>
<dbReference type="EMBL" id="CP039865">
    <property type="protein sequence ID" value="QCK84508.1"/>
    <property type="molecule type" value="Genomic_DNA"/>
</dbReference>
<keyword evidence="4" id="KW-1185">Reference proteome</keyword>
<dbReference type="Pfam" id="PF03401">
    <property type="entry name" value="TctC"/>
    <property type="match status" value="1"/>
</dbReference>
<dbReference type="InterPro" id="IPR005064">
    <property type="entry name" value="BUG"/>
</dbReference>
<gene>
    <name evidence="3" type="ORF">E8L99_01230</name>
</gene>